<dbReference type="Proteomes" id="UP000016426">
    <property type="component" value="Unassembled WGS sequence"/>
</dbReference>
<evidence type="ECO:0000259" key="5">
    <source>
        <dbReference type="Pfam" id="PF24827"/>
    </source>
</evidence>
<protein>
    <recommendedName>
        <fullName evidence="5">Succinylglutamate desuccinylase/Aspartoacylase catalytic domain-containing protein</fullName>
    </recommendedName>
</protein>
<dbReference type="SUPFAM" id="SSF53187">
    <property type="entry name" value="Zn-dependent exopeptidases"/>
    <property type="match status" value="1"/>
</dbReference>
<feature type="domain" description="Succinylglutamate desuccinylase/Aspartoacylase catalytic" evidence="5">
    <location>
        <begin position="22"/>
        <end position="120"/>
    </location>
</feature>
<proteinExistence type="predicted"/>
<keyword evidence="7" id="KW-1185">Reference proteome</keyword>
<feature type="non-terminal residue" evidence="6">
    <location>
        <position position="157"/>
    </location>
</feature>
<dbReference type="Gene3D" id="3.40.630.10">
    <property type="entry name" value="Zn peptidases"/>
    <property type="match status" value="1"/>
</dbReference>
<dbReference type="PANTHER" id="PTHR37326:SF1">
    <property type="entry name" value="BLL3975 PROTEIN"/>
    <property type="match status" value="1"/>
</dbReference>
<organism evidence="6 7">
    <name type="scientific">Pseudogulbenkiania ferrooxidans EGD-HP2</name>
    <dbReference type="NCBI Taxonomy" id="1388764"/>
    <lineage>
        <taxon>Bacteria</taxon>
        <taxon>Pseudomonadati</taxon>
        <taxon>Pseudomonadota</taxon>
        <taxon>Betaproteobacteria</taxon>
        <taxon>Neisseriales</taxon>
        <taxon>Chromobacteriaceae</taxon>
        <taxon>Pseudogulbenkiania</taxon>
    </lineage>
</organism>
<keyword evidence="4" id="KW-0862">Zinc</keyword>
<comment type="cofactor">
    <cofactor evidence="1">
        <name>Zn(2+)</name>
        <dbReference type="ChEBI" id="CHEBI:29105"/>
    </cofactor>
</comment>
<dbReference type="EMBL" id="AVPH01000157">
    <property type="protein sequence ID" value="ERE10603.1"/>
    <property type="molecule type" value="Genomic_DNA"/>
</dbReference>
<evidence type="ECO:0000256" key="2">
    <source>
        <dbReference type="ARBA" id="ARBA00022723"/>
    </source>
</evidence>
<evidence type="ECO:0000313" key="6">
    <source>
        <dbReference type="EMBL" id="ERE10603.1"/>
    </source>
</evidence>
<evidence type="ECO:0000313" key="7">
    <source>
        <dbReference type="Proteomes" id="UP000016426"/>
    </source>
</evidence>
<gene>
    <name evidence="6" type="ORF">O166_05165</name>
</gene>
<comment type="caution">
    <text evidence="6">The sequence shown here is derived from an EMBL/GenBank/DDBJ whole genome shotgun (WGS) entry which is preliminary data.</text>
</comment>
<keyword evidence="2" id="KW-0479">Metal-binding</keyword>
<reference evidence="6 7" key="1">
    <citation type="journal article" date="2013" name="Genome Announc.">
        <title>Genome Sequence of the Pigment-Producing Bacterium Pseudogulbenkiania ferrooxidans, Isolated from Loktak Lake.</title>
        <authorList>
            <person name="Puranik S."/>
            <person name="Talkal R."/>
            <person name="Qureshi A."/>
            <person name="Khardenavis A."/>
            <person name="Kapley A."/>
            <person name="Purohit H.J."/>
        </authorList>
    </citation>
    <scope>NUCLEOTIDE SEQUENCE [LARGE SCALE GENOMIC DNA]</scope>
    <source>
        <strain evidence="6 7">EGD-HP2</strain>
    </source>
</reference>
<dbReference type="PANTHER" id="PTHR37326">
    <property type="entry name" value="BLL3975 PROTEIN"/>
    <property type="match status" value="1"/>
</dbReference>
<sequence length="157" mass="16964">MAQVNPGWPLAFSSHSYQALADGPALIVTGAVHGNEVCGAIAIRRVMAELERGALSLRAGRLTLVPVANALAYRLGQRGGDRNLNRNLAPCDHPRDYEDHVANWLCPLLAEHQVLLDLHSFQSPGQPFVFLGPADNDGELEPFVHAACEEALARRLG</sequence>
<accession>A0ABP2XNU1</accession>
<dbReference type="InterPro" id="IPR053138">
    <property type="entry name" value="N-alpha-Ac-DABA_deacetylase"/>
</dbReference>
<keyword evidence="3" id="KW-0378">Hydrolase</keyword>
<dbReference type="Pfam" id="PF24827">
    <property type="entry name" value="AstE_AspA_cat"/>
    <property type="match status" value="1"/>
</dbReference>
<name>A0ABP2XNU1_9NEIS</name>
<evidence type="ECO:0000256" key="3">
    <source>
        <dbReference type="ARBA" id="ARBA00022801"/>
    </source>
</evidence>
<evidence type="ECO:0000256" key="4">
    <source>
        <dbReference type="ARBA" id="ARBA00022833"/>
    </source>
</evidence>
<dbReference type="InterPro" id="IPR055438">
    <property type="entry name" value="AstE_AspA_cat"/>
</dbReference>
<evidence type="ECO:0000256" key="1">
    <source>
        <dbReference type="ARBA" id="ARBA00001947"/>
    </source>
</evidence>